<evidence type="ECO:0000313" key="33">
    <source>
        <dbReference type="Xenbase" id="XB-GENE-944304"/>
    </source>
</evidence>
<feature type="region of interest" description="Disordered" evidence="25">
    <location>
        <begin position="79"/>
        <end position="111"/>
    </location>
</feature>
<dbReference type="GO" id="GO:0005765">
    <property type="term" value="C:lysosomal membrane"/>
    <property type="evidence" value="ECO:0007669"/>
    <property type="project" value="UniProtKB-SubCell"/>
</dbReference>
<evidence type="ECO:0000259" key="27">
    <source>
        <dbReference type="PROSITE" id="PS50089"/>
    </source>
</evidence>
<dbReference type="PROSITE" id="PS51292">
    <property type="entry name" value="ZF_RING_CH"/>
    <property type="match status" value="1"/>
</dbReference>
<dbReference type="RefSeq" id="XP_031760833.1">
    <property type="nucleotide sequence ID" value="XM_031904973.1"/>
</dbReference>
<dbReference type="Xenbase" id="XB-GENE-944304">
    <property type="gene designation" value="marchf8"/>
</dbReference>
<dbReference type="Ensembl" id="ENSXETT00000093781">
    <property type="protein sequence ID" value="ENSXETP00000068917"/>
    <property type="gene ID" value="ENSXETG00000026961"/>
</dbReference>
<dbReference type="Proteomes" id="UP000008143">
    <property type="component" value="Chromosome 7"/>
</dbReference>
<dbReference type="GO" id="GO:0002376">
    <property type="term" value="P:immune system process"/>
    <property type="evidence" value="ECO:0007669"/>
    <property type="project" value="UniProtKB-KW"/>
</dbReference>
<dbReference type="OrthoDB" id="264354at2759"/>
<dbReference type="SUPFAM" id="SSF57850">
    <property type="entry name" value="RING/U-box"/>
    <property type="match status" value="1"/>
</dbReference>
<dbReference type="OMA" id="INRFHQK"/>
<keyword evidence="12" id="KW-0833">Ubl conjugation pathway</keyword>
<sequence>MLNMHQISIIPPRDFPSSRISKNKSKEREDQANVGQAADVLRPHPVRLDYWSHARVGISKKDTLMHSCWKMKLQNEKTLGHSVSRSSNISKAGSPTSVSAPSSFPRTSVTPSSQDICSSSPLFSECCHQSPVQSAVVLKNPHCQNSKTPEVTVTIVCQDDFSKKSSTSHGCSSIPKPSKAKSAIPFSKSLNDVDKKVQKMWGKCDYVERTSSDGVLLPAEEHYFGKNTFLFQENKPLNAISLNTSNVHGQSVSSNPLSTSGITGSPGSICVPVMDEKADSDSSKSKTLLHYIFSFSPTSSVHTVYKSQEINGYSKSLHAGTSSSLLLGSTDFCSDDIGDDDVFEDNGSIKEDSQEQRAPLCSVEDSDLDCPSPLSKKMPPPSPISSSGDLCRICHCEGDDESPLITPCHCTGSLHFVHQACLQQWIKSSDTRCCELCKFEFIMETKLKPLRKWEKLQMTASERRKIMCSVTFHVIAITCVVWSLYVLIDRTAEEIKMGQNNGILEWPFWTKLVVVAIGFTGGLLFMYVQCKVYVQLWKRLKAYNRVIYVQNCPETCKKKIFEKSVIIEPNLESKEALGIHHSDTNSSYYTEPEDCGAAILQV</sequence>
<dbReference type="InterPro" id="IPR001841">
    <property type="entry name" value="Znf_RING"/>
</dbReference>
<keyword evidence="10" id="KW-0967">Endosome</keyword>
<feature type="transmembrane region" description="Helical" evidence="26">
    <location>
        <begin position="508"/>
        <end position="528"/>
    </location>
</feature>
<dbReference type="InterPro" id="IPR011016">
    <property type="entry name" value="Znf_RING-CH"/>
</dbReference>
<evidence type="ECO:0000256" key="3">
    <source>
        <dbReference type="ARBA" id="ARBA00004439"/>
    </source>
</evidence>
<feature type="domain" description="RING-type" evidence="27">
    <location>
        <begin position="391"/>
        <end position="438"/>
    </location>
</feature>
<evidence type="ECO:0000256" key="13">
    <source>
        <dbReference type="ARBA" id="ARBA00022833"/>
    </source>
</evidence>
<evidence type="ECO:0000256" key="24">
    <source>
        <dbReference type="PROSITE-ProRule" id="PRU00175"/>
    </source>
</evidence>
<dbReference type="Bgee" id="ENSXETG00000026961">
    <property type="expression patterns" value="Expressed in brain and 12 other cell types or tissues"/>
</dbReference>
<evidence type="ECO:0000256" key="18">
    <source>
        <dbReference type="ARBA" id="ARBA00023329"/>
    </source>
</evidence>
<evidence type="ECO:0000256" key="11">
    <source>
        <dbReference type="ARBA" id="ARBA00022771"/>
    </source>
</evidence>
<evidence type="ECO:0000313" key="30">
    <source>
        <dbReference type="Proteomes" id="UP000008143"/>
    </source>
</evidence>
<evidence type="ECO:0000256" key="8">
    <source>
        <dbReference type="ARBA" id="ARBA00022692"/>
    </source>
</evidence>
<dbReference type="FunFam" id="3.30.40.10:FF:000043">
    <property type="entry name" value="Putative e3 ubiquitin-protein ligase march8"/>
    <property type="match status" value="1"/>
</dbReference>
<evidence type="ECO:0000256" key="22">
    <source>
        <dbReference type="ARBA" id="ARBA00043233"/>
    </source>
</evidence>
<keyword evidence="11 24" id="KW-0863">Zinc-finger</keyword>
<dbReference type="RefSeq" id="XP_031760834.1">
    <property type="nucleotide sequence ID" value="XM_031904974.1"/>
</dbReference>
<evidence type="ECO:0000256" key="17">
    <source>
        <dbReference type="ARBA" id="ARBA00023228"/>
    </source>
</evidence>
<evidence type="ECO:0000259" key="28">
    <source>
        <dbReference type="PROSITE" id="PS51292"/>
    </source>
</evidence>
<evidence type="ECO:0000313" key="31">
    <source>
        <dbReference type="RefSeq" id="XP_031760833.1"/>
    </source>
</evidence>
<name>A0A6I8QHS0_XENTR</name>
<dbReference type="GO" id="GO:0008270">
    <property type="term" value="F:zinc ion binding"/>
    <property type="evidence" value="ECO:0007669"/>
    <property type="project" value="UniProtKB-KW"/>
</dbReference>
<keyword evidence="18" id="KW-0968">Cytoplasmic vesicle</keyword>
<keyword evidence="16 26" id="KW-0472">Membrane</keyword>
<comment type="function">
    <text evidence="23">E3 ubiquitin-protein ligase that mediates ubiquitination of cd86 and MHC class II proteins, such as hla-dr alpha and beta, and promotes their subsequent endocytosis and sorting to lysosomes via multivesicular bodies.</text>
</comment>
<reference evidence="29" key="1">
    <citation type="journal article" date="2010" name="Science">
        <title>The genome of the Western clawed frog Xenopus tropicalis.</title>
        <authorList>
            <person name="Hellsten U."/>
            <person name="Harland R.M."/>
            <person name="Gilchrist M.J."/>
            <person name="Hendrix D."/>
            <person name="Jurka J."/>
            <person name="Kapitonov V."/>
            <person name="Ovcharenko I."/>
            <person name="Putnam N.H."/>
            <person name="Shu S."/>
            <person name="Taher L."/>
            <person name="Blitz I.L."/>
            <person name="Blumberg B."/>
            <person name="Dichmann D.S."/>
            <person name="Dubchak I."/>
            <person name="Amaya E."/>
            <person name="Detter J.C."/>
            <person name="Fletcher R."/>
            <person name="Gerhard D.S."/>
            <person name="Goodstein D."/>
            <person name="Graves T."/>
            <person name="Grigoriev I.V."/>
            <person name="Grimwood J."/>
            <person name="Kawashima T."/>
            <person name="Lindquist E."/>
            <person name="Lucas S.M."/>
            <person name="Mead P.E."/>
            <person name="Mitros T."/>
            <person name="Ogino H."/>
            <person name="Ohta Y."/>
            <person name="Poliakov A.V."/>
            <person name="Pollet N."/>
            <person name="Robert J."/>
            <person name="Salamov A."/>
            <person name="Sater A.K."/>
            <person name="Schmutz J."/>
            <person name="Terry A."/>
            <person name="Vize P.D."/>
            <person name="Warren W.C."/>
            <person name="Wells D."/>
            <person name="Wills A."/>
            <person name="Wilson R.K."/>
            <person name="Zimmerman L.B."/>
            <person name="Zorn A.M."/>
            <person name="Grainger R."/>
            <person name="Grammer T."/>
            <person name="Khokha M.K."/>
            <person name="Richardson P.M."/>
            <person name="Rokhsar D.S."/>
        </authorList>
    </citation>
    <scope>NUCLEOTIDE SEQUENCE [LARGE SCALE GENOMIC DNA]</scope>
    <source>
        <strain evidence="29">Nigerian</strain>
    </source>
</reference>
<accession>A0A6I8QHS0</accession>
<evidence type="ECO:0000256" key="6">
    <source>
        <dbReference type="ARBA" id="ARBA00012483"/>
    </source>
</evidence>
<dbReference type="CTD" id="220972"/>
<evidence type="ECO:0000256" key="4">
    <source>
        <dbReference type="ARBA" id="ARBA00004520"/>
    </source>
</evidence>
<dbReference type="GO" id="GO:0031901">
    <property type="term" value="C:early endosome membrane"/>
    <property type="evidence" value="ECO:0007669"/>
    <property type="project" value="UniProtKB-SubCell"/>
</dbReference>
<dbReference type="AlphaFoldDB" id="A0A6I8QHS0"/>
<proteinExistence type="predicted"/>
<dbReference type="Pfam" id="PF12906">
    <property type="entry name" value="RINGv"/>
    <property type="match status" value="1"/>
</dbReference>
<reference evidence="31 32" key="3">
    <citation type="submission" date="2025-04" db="UniProtKB">
        <authorList>
            <consortium name="RefSeq"/>
        </authorList>
    </citation>
    <scope>IDENTIFICATION</scope>
    <source>
        <strain evidence="31 32">Nigerian</strain>
        <tissue evidence="31 32">Liver and blood</tissue>
    </source>
</reference>
<gene>
    <name evidence="29 31 32 33" type="primary">marchf8</name>
    <name evidence="31 32" type="synonym">march8</name>
</gene>
<evidence type="ECO:0000256" key="20">
    <source>
        <dbReference type="ARBA" id="ARBA00041425"/>
    </source>
</evidence>
<feature type="transmembrane region" description="Helical" evidence="26">
    <location>
        <begin position="466"/>
        <end position="488"/>
    </location>
</feature>
<keyword evidence="15 26" id="KW-1133">Transmembrane helix</keyword>
<evidence type="ECO:0000256" key="21">
    <source>
        <dbReference type="ARBA" id="ARBA00043184"/>
    </source>
</evidence>
<dbReference type="GO" id="GO:0061630">
    <property type="term" value="F:ubiquitin protein ligase activity"/>
    <property type="evidence" value="ECO:0007669"/>
    <property type="project" value="UniProtKB-EC"/>
</dbReference>
<dbReference type="GeneTree" id="ENSGT00940000158282"/>
<evidence type="ECO:0000256" key="23">
    <source>
        <dbReference type="ARBA" id="ARBA00054282"/>
    </source>
</evidence>
<evidence type="ECO:0000313" key="32">
    <source>
        <dbReference type="RefSeq" id="XP_031760834.1"/>
    </source>
</evidence>
<keyword evidence="13" id="KW-0862">Zinc</keyword>
<evidence type="ECO:0000256" key="2">
    <source>
        <dbReference type="ARBA" id="ARBA00004155"/>
    </source>
</evidence>
<evidence type="ECO:0000256" key="9">
    <source>
        <dbReference type="ARBA" id="ARBA00022723"/>
    </source>
</evidence>
<comment type="subcellular location">
    <subcellularLocation>
        <location evidence="3">Cytoplasmic vesicle membrane</location>
        <topology evidence="3">Multi-pass membrane protein</topology>
    </subcellularLocation>
    <subcellularLocation>
        <location evidence="4">Early endosome membrane</location>
        <topology evidence="4">Multi-pass membrane protein</topology>
    </subcellularLocation>
    <subcellularLocation>
        <location evidence="2">Lysosome membrane</location>
        <topology evidence="2">Multi-pass membrane protein</topology>
    </subcellularLocation>
</comment>
<dbReference type="GO" id="GO:0016567">
    <property type="term" value="P:protein ubiquitination"/>
    <property type="evidence" value="ECO:0007669"/>
    <property type="project" value="UniProtKB-ARBA"/>
</dbReference>
<dbReference type="AGR" id="Xenbase:XB-GENE-944304"/>
<feature type="region of interest" description="Disordered" evidence="25">
    <location>
        <begin position="1"/>
        <end position="39"/>
    </location>
</feature>
<dbReference type="CDD" id="cd16807">
    <property type="entry name" value="RING_CH-C4HC3_MARCH8"/>
    <property type="match status" value="1"/>
</dbReference>
<evidence type="ECO:0000313" key="29">
    <source>
        <dbReference type="Ensembl" id="ENSXETP00000068917"/>
    </source>
</evidence>
<dbReference type="PANTHER" id="PTHR45981">
    <property type="entry name" value="LD02310P"/>
    <property type="match status" value="1"/>
</dbReference>
<dbReference type="EC" id="2.3.2.27" evidence="6"/>
<keyword evidence="14" id="KW-0391">Immunity</keyword>
<keyword evidence="8 26" id="KW-0812">Transmembrane</keyword>
<feature type="domain" description="RING-CH-type" evidence="28">
    <location>
        <begin position="383"/>
        <end position="444"/>
    </location>
</feature>
<keyword evidence="30" id="KW-1185">Reference proteome</keyword>
<dbReference type="PROSITE" id="PS50089">
    <property type="entry name" value="ZF_RING_2"/>
    <property type="match status" value="1"/>
</dbReference>
<feature type="compositionally biased region" description="Polar residues" evidence="25">
    <location>
        <begin position="81"/>
        <end position="111"/>
    </location>
</feature>
<reference evidence="29" key="2">
    <citation type="submission" date="2020-05" db="UniProtKB">
        <authorList>
            <consortium name="Ensembl"/>
        </authorList>
    </citation>
    <scope>IDENTIFICATION</scope>
</reference>
<protein>
    <recommendedName>
        <fullName evidence="19">E3 ubiquitin-protein ligase MARCHF8</fullName>
        <ecNumber evidence="6">2.3.2.27</ecNumber>
    </recommendedName>
    <alternativeName>
        <fullName evidence="21">Membrane-associated RING finger protein 8</fullName>
    </alternativeName>
    <alternativeName>
        <fullName evidence="20">Membrane-associated RING-CH protein VIII</fullName>
    </alternativeName>
    <alternativeName>
        <fullName evidence="22">RING-type E3 ubiquitin transferase MARCHF8</fullName>
    </alternativeName>
</protein>
<evidence type="ECO:0000256" key="15">
    <source>
        <dbReference type="ARBA" id="ARBA00022989"/>
    </source>
</evidence>
<evidence type="ECO:0000256" key="14">
    <source>
        <dbReference type="ARBA" id="ARBA00022859"/>
    </source>
</evidence>
<dbReference type="Gene3D" id="3.30.40.10">
    <property type="entry name" value="Zinc/RING finger domain, C3HC4 (zinc finger)"/>
    <property type="match status" value="1"/>
</dbReference>
<dbReference type="InterPro" id="IPR013083">
    <property type="entry name" value="Znf_RING/FYVE/PHD"/>
</dbReference>
<evidence type="ECO:0000256" key="25">
    <source>
        <dbReference type="SAM" id="MobiDB-lite"/>
    </source>
</evidence>
<comment type="pathway">
    <text evidence="5">Protein modification; protein ubiquitination.</text>
</comment>
<evidence type="ECO:0000256" key="10">
    <source>
        <dbReference type="ARBA" id="ARBA00022753"/>
    </source>
</evidence>
<evidence type="ECO:0000256" key="19">
    <source>
        <dbReference type="ARBA" id="ARBA00040153"/>
    </source>
</evidence>
<organism evidence="29">
    <name type="scientific">Xenopus tropicalis</name>
    <name type="common">Western clawed frog</name>
    <name type="synonym">Silurana tropicalis</name>
    <dbReference type="NCBI Taxonomy" id="8364"/>
    <lineage>
        <taxon>Eukaryota</taxon>
        <taxon>Metazoa</taxon>
        <taxon>Chordata</taxon>
        <taxon>Craniata</taxon>
        <taxon>Vertebrata</taxon>
        <taxon>Euteleostomi</taxon>
        <taxon>Amphibia</taxon>
        <taxon>Batrachia</taxon>
        <taxon>Anura</taxon>
        <taxon>Pipoidea</taxon>
        <taxon>Pipidae</taxon>
        <taxon>Xenopodinae</taxon>
        <taxon>Xenopus</taxon>
        <taxon>Silurana</taxon>
    </lineage>
</organism>
<keyword evidence="17" id="KW-0458">Lysosome</keyword>
<evidence type="ECO:0000256" key="12">
    <source>
        <dbReference type="ARBA" id="ARBA00022786"/>
    </source>
</evidence>
<evidence type="ECO:0000256" key="5">
    <source>
        <dbReference type="ARBA" id="ARBA00004906"/>
    </source>
</evidence>
<keyword evidence="7" id="KW-0808">Transferase</keyword>
<evidence type="ECO:0000256" key="26">
    <source>
        <dbReference type="SAM" id="Phobius"/>
    </source>
</evidence>
<keyword evidence="9" id="KW-0479">Metal-binding</keyword>
<evidence type="ECO:0000256" key="1">
    <source>
        <dbReference type="ARBA" id="ARBA00000900"/>
    </source>
</evidence>
<comment type="catalytic activity">
    <reaction evidence="1">
        <text>S-ubiquitinyl-[E2 ubiquitin-conjugating enzyme]-L-cysteine + [acceptor protein]-L-lysine = [E2 ubiquitin-conjugating enzyme]-L-cysteine + N(6)-ubiquitinyl-[acceptor protein]-L-lysine.</text>
        <dbReference type="EC" id="2.3.2.27"/>
    </reaction>
</comment>
<dbReference type="SMART" id="SM00744">
    <property type="entry name" value="RINGv"/>
    <property type="match status" value="1"/>
</dbReference>
<dbReference type="GeneID" id="448095"/>
<evidence type="ECO:0000256" key="7">
    <source>
        <dbReference type="ARBA" id="ARBA00022679"/>
    </source>
</evidence>
<evidence type="ECO:0000256" key="16">
    <source>
        <dbReference type="ARBA" id="ARBA00023136"/>
    </source>
</evidence>